<dbReference type="HOGENOM" id="CLU_071807_0_0_14"/>
<feature type="transmembrane region" description="Helical" evidence="1">
    <location>
        <begin position="68"/>
        <end position="93"/>
    </location>
</feature>
<evidence type="ECO:0000313" key="3">
    <source>
        <dbReference type="Proteomes" id="UP000032722"/>
    </source>
</evidence>
<dbReference type="PATRIC" id="fig|29556.3.peg.416"/>
<feature type="transmembrane region" description="Helical" evidence="1">
    <location>
        <begin position="29"/>
        <end position="56"/>
    </location>
</feature>
<organism evidence="3">
    <name type="scientific">Mycoplasmopsis gallinacea</name>
    <dbReference type="NCBI Taxonomy" id="29556"/>
    <lineage>
        <taxon>Bacteria</taxon>
        <taxon>Bacillati</taxon>
        <taxon>Mycoplasmatota</taxon>
        <taxon>Mycoplasmoidales</taxon>
        <taxon>Metamycoplasmataceae</taxon>
        <taxon>Mycoplasmopsis</taxon>
    </lineage>
</organism>
<reference evidence="2 3" key="1">
    <citation type="journal article" date="2015" name="Genome Announc.">
        <title>Complete Genome Sequence of Mycoplasma meleagridis, a Possible Emerging Pathogen in Chickens.</title>
        <authorList>
            <person name="Abolnik C."/>
        </authorList>
    </citation>
    <scope>NUCLEOTIDE SEQUENCE [LARGE SCALE GENOMIC DNA]</scope>
    <source>
        <strain evidence="2 3">B2096 8B</strain>
    </source>
</reference>
<dbReference type="Gene3D" id="1.10.1760.20">
    <property type="match status" value="1"/>
</dbReference>
<dbReference type="Proteomes" id="UP000032722">
    <property type="component" value="Chromosome"/>
</dbReference>
<feature type="transmembrane region" description="Helical" evidence="1">
    <location>
        <begin position="259"/>
        <end position="286"/>
    </location>
</feature>
<proteinExistence type="predicted"/>
<dbReference type="AlphaFoldDB" id="A0A0D5ZJG8"/>
<gene>
    <name evidence="2" type="ORF">VO56_02060</name>
</gene>
<keyword evidence="1" id="KW-1133">Transmembrane helix</keyword>
<feature type="transmembrane region" description="Helical" evidence="1">
    <location>
        <begin position="99"/>
        <end position="121"/>
    </location>
</feature>
<dbReference type="EMBL" id="CP011021">
    <property type="protein sequence ID" value="AKA50028.1"/>
    <property type="molecule type" value="Genomic_DNA"/>
</dbReference>
<evidence type="ECO:0000256" key="1">
    <source>
        <dbReference type="SAM" id="Phobius"/>
    </source>
</evidence>
<feature type="transmembrane region" description="Helical" evidence="1">
    <location>
        <begin position="188"/>
        <end position="209"/>
    </location>
</feature>
<evidence type="ECO:0000313" key="2">
    <source>
        <dbReference type="EMBL" id="AKA50028.1"/>
    </source>
</evidence>
<evidence type="ECO:0008006" key="4">
    <source>
        <dbReference type="Google" id="ProtNLM"/>
    </source>
</evidence>
<protein>
    <recommendedName>
        <fullName evidence="4">Folate ECF transporter S component FolT</fullName>
    </recommendedName>
</protein>
<keyword evidence="1" id="KW-0812">Transmembrane</keyword>
<keyword evidence="1" id="KW-0472">Membrane</keyword>
<accession>A0A0D5ZJG8</accession>
<dbReference type="KEGG" id="mgb:VO56_02060"/>
<name>A0A0D5ZJG8_9BACT</name>
<sequence length="335" mass="38234">MKKVIGQLSFFKWIRDLGIIQKWTIRKMVFVAILISISVAFTIISAQLVPIIALPTYKVSFLGLPIKITGFIFGPLIGGFVGLVSDLLSLIFIPPATYNPLYTLAATINGVVSGIFGWFFIRFLNYAFGVEFRVKVYSAKIQYYGDKYKLAVAKNDEKLINKYASKVIYFNNKRTYVKQYGTISMLKNINMIVGMLFLLIIIAIIVWYIGFVVKDDLIQRSLIKDRRGILALMLAGISSQFFMITISRFKMKSSTYLKIVPIIIFSGFLELINVPILSFADLYALGSNDNSEILLWILQHVISSPLKIWFNIFVIYYSYTIISKLINKNKNLSYK</sequence>